<dbReference type="InterPro" id="IPR014710">
    <property type="entry name" value="RmlC-like_jellyroll"/>
</dbReference>
<dbReference type="Proteomes" id="UP000473470">
    <property type="component" value="Unassembled WGS sequence"/>
</dbReference>
<evidence type="ECO:0000259" key="1">
    <source>
        <dbReference type="Pfam" id="PF05899"/>
    </source>
</evidence>
<feature type="domain" description="(S)-ureidoglycine aminohydrolase cupin" evidence="1">
    <location>
        <begin position="45"/>
        <end position="102"/>
    </location>
</feature>
<name>A0A6L3MYL3_9BURK</name>
<dbReference type="RefSeq" id="WP_081069726.1">
    <property type="nucleotide sequence ID" value="NZ_CABVPM010000031.1"/>
</dbReference>
<dbReference type="Gene3D" id="2.60.120.10">
    <property type="entry name" value="Jelly Rolls"/>
    <property type="match status" value="1"/>
</dbReference>
<dbReference type="SUPFAM" id="SSF51182">
    <property type="entry name" value="RmlC-like cupins"/>
    <property type="match status" value="1"/>
</dbReference>
<gene>
    <name evidence="2" type="ORF">F7R25_16220</name>
</gene>
<protein>
    <submittedName>
        <fullName evidence="2">DUF861 domain-containing protein</fullName>
    </submittedName>
</protein>
<dbReference type="EMBL" id="VZOK01000021">
    <property type="protein sequence ID" value="KAB0637302.1"/>
    <property type="molecule type" value="Genomic_DNA"/>
</dbReference>
<comment type="caution">
    <text evidence="2">The sequence shown here is derived from an EMBL/GenBank/DDBJ whole genome shotgun (WGS) entry which is preliminary data.</text>
</comment>
<organism evidence="2 3">
    <name type="scientific">Burkholderia stagnalis</name>
    <dbReference type="NCBI Taxonomy" id="1503054"/>
    <lineage>
        <taxon>Bacteria</taxon>
        <taxon>Pseudomonadati</taxon>
        <taxon>Pseudomonadota</taxon>
        <taxon>Betaproteobacteria</taxon>
        <taxon>Burkholderiales</taxon>
        <taxon>Burkholderiaceae</taxon>
        <taxon>Burkholderia</taxon>
        <taxon>Burkholderia cepacia complex</taxon>
    </lineage>
</organism>
<evidence type="ECO:0000313" key="3">
    <source>
        <dbReference type="Proteomes" id="UP000473470"/>
    </source>
</evidence>
<evidence type="ECO:0000313" key="2">
    <source>
        <dbReference type="EMBL" id="KAB0637302.1"/>
    </source>
</evidence>
<dbReference type="AlphaFoldDB" id="A0A6L3MYL3"/>
<sequence length="106" mass="11088">MICCVPRRTAVCPVRCAGSGQTVLRKIARASEAGLPGKRRTAGLPGTCRCNVKEAEVMHFLSGAGTFAPGGQDALEFGAGDTLFFAASTGGLWQVREAPRKVCVSF</sequence>
<dbReference type="Pfam" id="PF05899">
    <property type="entry name" value="Cupin_3"/>
    <property type="match status" value="1"/>
</dbReference>
<accession>A0A6L3MYL3</accession>
<reference evidence="2 3" key="1">
    <citation type="submission" date="2019-09" db="EMBL/GenBank/DDBJ databases">
        <title>Draft genome sequences of 48 bacterial type strains from the CCUG.</title>
        <authorList>
            <person name="Tunovic T."/>
            <person name="Pineiro-Iglesias B."/>
            <person name="Unosson C."/>
            <person name="Inganas E."/>
            <person name="Ohlen M."/>
            <person name="Cardew S."/>
            <person name="Jensie-Markopoulos S."/>
            <person name="Salva-Serra F."/>
            <person name="Jaen-Luchoro D."/>
            <person name="Karlsson R."/>
            <person name="Svensson-Stadler L."/>
            <person name="Chun J."/>
            <person name="Moore E."/>
        </authorList>
    </citation>
    <scope>NUCLEOTIDE SEQUENCE [LARGE SCALE GENOMIC DNA]</scope>
    <source>
        <strain evidence="2 3">CCUG 65686</strain>
    </source>
</reference>
<dbReference type="InterPro" id="IPR008579">
    <property type="entry name" value="UGlyAH_Cupin_dom"/>
</dbReference>
<proteinExistence type="predicted"/>
<dbReference type="InterPro" id="IPR011051">
    <property type="entry name" value="RmlC_Cupin_sf"/>
</dbReference>